<name>A0A5N6VQJ6_9EURO</name>
<protein>
    <submittedName>
        <fullName evidence="1">Uncharacterized protein</fullName>
    </submittedName>
</protein>
<dbReference type="EMBL" id="ML738353">
    <property type="protein sequence ID" value="KAE8310446.1"/>
    <property type="molecule type" value="Genomic_DNA"/>
</dbReference>
<proteinExistence type="predicted"/>
<organism evidence="1 2">
    <name type="scientific">Aspergillus transmontanensis</name>
    <dbReference type="NCBI Taxonomy" id="1034304"/>
    <lineage>
        <taxon>Eukaryota</taxon>
        <taxon>Fungi</taxon>
        <taxon>Dikarya</taxon>
        <taxon>Ascomycota</taxon>
        <taxon>Pezizomycotina</taxon>
        <taxon>Eurotiomycetes</taxon>
        <taxon>Eurotiomycetidae</taxon>
        <taxon>Eurotiales</taxon>
        <taxon>Aspergillaceae</taxon>
        <taxon>Aspergillus</taxon>
        <taxon>Aspergillus subgen. Circumdati</taxon>
    </lineage>
</organism>
<dbReference type="AlphaFoldDB" id="A0A5N6VQJ6"/>
<reference evidence="2" key="1">
    <citation type="submission" date="2019-04" db="EMBL/GenBank/DDBJ databases">
        <title>Friends and foes A comparative genomics studyof 23 Aspergillus species from section Flavi.</title>
        <authorList>
            <consortium name="DOE Joint Genome Institute"/>
            <person name="Kjaerbolling I."/>
            <person name="Vesth T."/>
            <person name="Frisvad J.C."/>
            <person name="Nybo J.L."/>
            <person name="Theobald S."/>
            <person name="Kildgaard S."/>
            <person name="Isbrandt T."/>
            <person name="Kuo A."/>
            <person name="Sato A."/>
            <person name="Lyhne E.K."/>
            <person name="Kogle M.E."/>
            <person name="Wiebenga A."/>
            <person name="Kun R.S."/>
            <person name="Lubbers R.J."/>
            <person name="Makela M.R."/>
            <person name="Barry K."/>
            <person name="Chovatia M."/>
            <person name="Clum A."/>
            <person name="Daum C."/>
            <person name="Haridas S."/>
            <person name="He G."/>
            <person name="LaButti K."/>
            <person name="Lipzen A."/>
            <person name="Mondo S."/>
            <person name="Riley R."/>
            <person name="Salamov A."/>
            <person name="Simmons B.A."/>
            <person name="Magnuson J.K."/>
            <person name="Henrissat B."/>
            <person name="Mortensen U.H."/>
            <person name="Larsen T.O."/>
            <person name="Devries R.P."/>
            <person name="Grigoriev I.V."/>
            <person name="Machida M."/>
            <person name="Baker S.E."/>
            <person name="Andersen M.R."/>
        </authorList>
    </citation>
    <scope>NUCLEOTIDE SEQUENCE [LARGE SCALE GENOMIC DNA]</scope>
    <source>
        <strain evidence="2">CBS 130015</strain>
    </source>
</reference>
<gene>
    <name evidence="1" type="ORF">BDV41DRAFT_388582</name>
</gene>
<sequence>MWCAWSTRPGSSLSFPLCLWGHGYYARVRKKKIVLIPVERFAYRSCVERSEPLCQWSSSYYLLSTADRIRQE</sequence>
<evidence type="ECO:0000313" key="1">
    <source>
        <dbReference type="EMBL" id="KAE8310446.1"/>
    </source>
</evidence>
<accession>A0A5N6VQJ6</accession>
<evidence type="ECO:0000313" key="2">
    <source>
        <dbReference type="Proteomes" id="UP000325433"/>
    </source>
</evidence>
<keyword evidence="2" id="KW-1185">Reference proteome</keyword>
<dbReference type="Proteomes" id="UP000325433">
    <property type="component" value="Unassembled WGS sequence"/>
</dbReference>